<proteinExistence type="inferred from homology"/>
<keyword evidence="8" id="KW-1133">Transmembrane helix</keyword>
<dbReference type="Gene3D" id="2.170.130.10">
    <property type="entry name" value="TonB-dependent receptor, plug domain"/>
    <property type="match status" value="1"/>
</dbReference>
<evidence type="ECO:0000256" key="4">
    <source>
        <dbReference type="ARBA" id="ARBA00022692"/>
    </source>
</evidence>
<evidence type="ECO:0000256" key="6">
    <source>
        <dbReference type="ARBA" id="ARBA00023237"/>
    </source>
</evidence>
<dbReference type="InterPro" id="IPR023996">
    <property type="entry name" value="TonB-dep_OMP_SusC/RagA"/>
</dbReference>
<dbReference type="NCBIfam" id="TIGR04056">
    <property type="entry name" value="OMP_RagA_SusC"/>
    <property type="match status" value="1"/>
</dbReference>
<evidence type="ECO:0000259" key="9">
    <source>
        <dbReference type="Pfam" id="PF07715"/>
    </source>
</evidence>
<dbReference type="Gene3D" id="2.40.170.20">
    <property type="entry name" value="TonB-dependent receptor, beta-barrel domain"/>
    <property type="match status" value="1"/>
</dbReference>
<dbReference type="AlphaFoldDB" id="A0A399T3U9"/>
<dbReference type="InterPro" id="IPR023997">
    <property type="entry name" value="TonB-dep_OMP_SusC/RagA_CS"/>
</dbReference>
<dbReference type="NCBIfam" id="TIGR04057">
    <property type="entry name" value="SusC_RagA_signa"/>
    <property type="match status" value="1"/>
</dbReference>
<dbReference type="RefSeq" id="WP_119436018.1">
    <property type="nucleotide sequence ID" value="NZ_QWGR01000001.1"/>
</dbReference>
<keyword evidence="4 7" id="KW-0812">Transmembrane</keyword>
<organism evidence="10 11">
    <name type="scientific">Maribellus luteus</name>
    <dbReference type="NCBI Taxonomy" id="2305463"/>
    <lineage>
        <taxon>Bacteria</taxon>
        <taxon>Pseudomonadati</taxon>
        <taxon>Bacteroidota</taxon>
        <taxon>Bacteroidia</taxon>
        <taxon>Marinilabiliales</taxon>
        <taxon>Prolixibacteraceae</taxon>
        <taxon>Maribellus</taxon>
    </lineage>
</organism>
<dbReference type="SUPFAM" id="SSF56935">
    <property type="entry name" value="Porins"/>
    <property type="match status" value="1"/>
</dbReference>
<evidence type="ECO:0000256" key="5">
    <source>
        <dbReference type="ARBA" id="ARBA00023136"/>
    </source>
</evidence>
<keyword evidence="3 7" id="KW-1134">Transmembrane beta strand</keyword>
<dbReference type="SUPFAM" id="SSF49464">
    <property type="entry name" value="Carboxypeptidase regulatory domain-like"/>
    <property type="match status" value="1"/>
</dbReference>
<dbReference type="GO" id="GO:0009279">
    <property type="term" value="C:cell outer membrane"/>
    <property type="evidence" value="ECO:0007669"/>
    <property type="project" value="UniProtKB-SubCell"/>
</dbReference>
<evidence type="ECO:0000256" key="3">
    <source>
        <dbReference type="ARBA" id="ARBA00022452"/>
    </source>
</evidence>
<comment type="similarity">
    <text evidence="7">Belongs to the TonB-dependent receptor family.</text>
</comment>
<dbReference type="Gene3D" id="2.60.40.1120">
    <property type="entry name" value="Carboxypeptidase-like, regulatory domain"/>
    <property type="match status" value="1"/>
</dbReference>
<sequence length="1196" mass="134325">MKKNRLNRLLIFYRSLCKLLLIMKITIAFILISGLWVQASVYSQSTKLSLDMKDAFISQVFTEIENQSNFRFVYFNDLFDLERKITLNVKDQKIEDILNGIFTDSSISYKVLEDNLIVFLPGIQQQSNTIKGNVTNQLGEPIPGASIIIKGTNSGTITDTDGNFQLTVSDTKQILSVSFIGMKTVEISIQGEKTISIVLEENTIGVEEVVVVGFGERRKKDLTGSISTVGAGVMEKLSTASPQFALQGNTTGVRIVNTSGDPNAAPQIYVRGIGTWQGSGQPLYVIDGQIITPPDDGNMDILAAPNRDTPPNLWTLINPNDIASISVLKDASAAAVYGSRGANGVILITTKKGKSGGPTIEFEAYRGIQNIPTFKMLNTQQYIDIVEEMYSNNLNPDITIENQLYGRNQNDENVRLISYSPQFDSQSPFYISSRKTYNWQDELIRSNAIDESYDLKVSGATPKTNYYLSTGYKNQDGAFHGNNLKRYTAAFNLNTEVKPWLKTGVNYKFALQEISMDDYDDLPGIAGVAPWQPLKDPNNKYGFAPVIDAHSTEDWHARKIYGQGSRDNYLALSELDKNDFDLMRQMGHAHIELLPIKGLTLRGSLNIDYTTQDRNSVTTYSRSNVFRTVGRNPAEEAPTAKFSLGRHSSRVNNIFNYQSDFTATYDKFFKKHRLTLTAAVQDQYHVREVRDMQGDNLTENLNDLDKINYDGDLANNNSFYFKRYKYWFGIVGRANYIYDEKYYLDISYRRDGSSGFAKDYRWGDFYSISGAWRISSESFMQSLTFIDDLKIRGGWGEAGNDETVVGKYAYLSQASGAGSYRWGSGGGDPLGNYNHAVPVSGFPNAELTWEIASTTYVGFDALFFGNKLNLTVEVFNRKTDGIQQFVNLPLTVGTQDPAFNIGVLENKGVDISLGFNNKIGEFTYGISGNISFLQNEIVDIYDDQPFYVTDQFGNTRRVEEGRSIGHIWGYKVGGMFQTQEEIDAYYTQITDKTIINTDYVAPGDLYFQDIGGAPTEDEKFYSKTPDGNINDYDQTEIGNTIPGYTYGLSLNASWQNFDLSMSFYGEGDVDRYNEVKNRLEGMSSLGNNFTTAILNRWTPQNTSTDIPRAVIGDPAKNNRYSDRFIESAAFFRLNNWQLGYSLPDNLFEKINYAVRSVRVYIGGQNNIYLSKWSGIDPVNDRKPLPRTFNVGLKAKF</sequence>
<dbReference type="Proteomes" id="UP000265926">
    <property type="component" value="Unassembled WGS sequence"/>
</dbReference>
<comment type="subcellular location">
    <subcellularLocation>
        <location evidence="1 7">Cell outer membrane</location>
        <topology evidence="1 7">Multi-pass membrane protein</topology>
    </subcellularLocation>
</comment>
<evidence type="ECO:0000256" key="2">
    <source>
        <dbReference type="ARBA" id="ARBA00022448"/>
    </source>
</evidence>
<evidence type="ECO:0000313" key="10">
    <source>
        <dbReference type="EMBL" id="RIJ50548.1"/>
    </source>
</evidence>
<dbReference type="InterPro" id="IPR037066">
    <property type="entry name" value="Plug_dom_sf"/>
</dbReference>
<evidence type="ECO:0000256" key="7">
    <source>
        <dbReference type="PROSITE-ProRule" id="PRU01360"/>
    </source>
</evidence>
<dbReference type="Pfam" id="PF07715">
    <property type="entry name" value="Plug"/>
    <property type="match status" value="1"/>
</dbReference>
<comment type="caution">
    <text evidence="10">The sequence shown here is derived from an EMBL/GenBank/DDBJ whole genome shotgun (WGS) entry which is preliminary data.</text>
</comment>
<dbReference type="InterPro" id="IPR012910">
    <property type="entry name" value="Plug_dom"/>
</dbReference>
<dbReference type="InterPro" id="IPR039426">
    <property type="entry name" value="TonB-dep_rcpt-like"/>
</dbReference>
<accession>A0A399T3U9</accession>
<dbReference type="InterPro" id="IPR036942">
    <property type="entry name" value="Beta-barrel_TonB_sf"/>
</dbReference>
<dbReference type="FunFam" id="2.60.40.1120:FF:000003">
    <property type="entry name" value="Outer membrane protein Omp121"/>
    <property type="match status" value="1"/>
</dbReference>
<evidence type="ECO:0000313" key="11">
    <source>
        <dbReference type="Proteomes" id="UP000265926"/>
    </source>
</evidence>
<dbReference type="EMBL" id="QWGR01000001">
    <property type="protein sequence ID" value="RIJ50548.1"/>
    <property type="molecule type" value="Genomic_DNA"/>
</dbReference>
<dbReference type="PROSITE" id="PS52016">
    <property type="entry name" value="TONB_DEPENDENT_REC_3"/>
    <property type="match status" value="1"/>
</dbReference>
<gene>
    <name evidence="10" type="ORF">D1614_01010</name>
</gene>
<keyword evidence="11" id="KW-1185">Reference proteome</keyword>
<dbReference type="Pfam" id="PF13715">
    <property type="entry name" value="CarbopepD_reg_2"/>
    <property type="match status" value="1"/>
</dbReference>
<feature type="transmembrane region" description="Helical" evidence="8">
    <location>
        <begin position="21"/>
        <end position="39"/>
    </location>
</feature>
<protein>
    <submittedName>
        <fullName evidence="10">SusC/RagA family TonB-linked outer membrane protein</fullName>
    </submittedName>
</protein>
<dbReference type="OrthoDB" id="778480at2"/>
<evidence type="ECO:0000256" key="8">
    <source>
        <dbReference type="SAM" id="Phobius"/>
    </source>
</evidence>
<evidence type="ECO:0000256" key="1">
    <source>
        <dbReference type="ARBA" id="ARBA00004571"/>
    </source>
</evidence>
<keyword evidence="5 7" id="KW-0472">Membrane</keyword>
<name>A0A399T3U9_9BACT</name>
<feature type="domain" description="TonB-dependent receptor plug" evidence="9">
    <location>
        <begin position="219"/>
        <end position="345"/>
    </location>
</feature>
<dbReference type="InterPro" id="IPR008969">
    <property type="entry name" value="CarboxyPept-like_regulatory"/>
</dbReference>
<keyword evidence="6 7" id="KW-0998">Cell outer membrane</keyword>
<keyword evidence="2 7" id="KW-0813">Transport</keyword>
<reference evidence="10 11" key="1">
    <citation type="submission" date="2018-08" db="EMBL/GenBank/DDBJ databases">
        <title>Pallidiluteibacterium maritimus gen. nov., sp. nov., isolated from coastal sediment.</title>
        <authorList>
            <person name="Zhou L.Y."/>
        </authorList>
    </citation>
    <scope>NUCLEOTIDE SEQUENCE [LARGE SCALE GENOMIC DNA]</scope>
    <source>
        <strain evidence="10 11">XSD2</strain>
    </source>
</reference>